<keyword evidence="3" id="KW-1185">Reference proteome</keyword>
<evidence type="ECO:0008006" key="4">
    <source>
        <dbReference type="Google" id="ProtNLM"/>
    </source>
</evidence>
<evidence type="ECO:0000313" key="3">
    <source>
        <dbReference type="Proteomes" id="UP000000844"/>
    </source>
</evidence>
<dbReference type="EMBL" id="CP001778">
    <property type="protein sequence ID" value="ADD43952.1"/>
    <property type="molecule type" value="Genomic_DNA"/>
</dbReference>
<dbReference type="HOGENOM" id="CLU_615250_0_0_11"/>
<organism evidence="2 3">
    <name type="scientific">Stackebrandtia nassauensis (strain DSM 44728 / CIP 108903 / NRRL B-16338 / NBRC 102104 / LLR-40K-21)</name>
    <dbReference type="NCBI Taxonomy" id="446470"/>
    <lineage>
        <taxon>Bacteria</taxon>
        <taxon>Bacillati</taxon>
        <taxon>Actinomycetota</taxon>
        <taxon>Actinomycetes</taxon>
        <taxon>Glycomycetales</taxon>
        <taxon>Glycomycetaceae</taxon>
        <taxon>Stackebrandtia</taxon>
    </lineage>
</organism>
<dbReference type="AlphaFoldDB" id="D3Q3N5"/>
<gene>
    <name evidence="2" type="ordered locus">Snas_4305</name>
</gene>
<dbReference type="Proteomes" id="UP000000844">
    <property type="component" value="Chromosome"/>
</dbReference>
<dbReference type="OrthoDB" id="2795102at2"/>
<feature type="chain" id="PRO_5003048637" description="Asl1-like glycosyl hydrolase catalytic domain-containing protein" evidence="1">
    <location>
        <begin position="30"/>
        <end position="445"/>
    </location>
</feature>
<keyword evidence="1" id="KW-0732">Signal</keyword>
<accession>D3Q3N5</accession>
<feature type="signal peptide" evidence="1">
    <location>
        <begin position="1"/>
        <end position="29"/>
    </location>
</feature>
<dbReference type="InterPro" id="IPR017853">
    <property type="entry name" value="GH"/>
</dbReference>
<dbReference type="eggNOG" id="COG3534">
    <property type="taxonomic scope" value="Bacteria"/>
</dbReference>
<protein>
    <recommendedName>
        <fullName evidence="4">Asl1-like glycosyl hydrolase catalytic domain-containing protein</fullName>
    </recommendedName>
</protein>
<proteinExistence type="predicted"/>
<dbReference type="STRING" id="446470.Snas_4305"/>
<dbReference type="InterPro" id="IPR013780">
    <property type="entry name" value="Glyco_hydro_b"/>
</dbReference>
<dbReference type="RefSeq" id="WP_013019523.1">
    <property type="nucleotide sequence ID" value="NC_013947.1"/>
</dbReference>
<sequence>MRRSRVLAIAATLALTGGAVVTHTTTATADEAGVAVDFTRPTAQIETGDIGVTITGYGGLNYIVNSEDHRKALAAHGFDTMRIELRYETPGDHDSRIICGGDSCHKDYDGDTWMSAIRDKMNATPILVVPADADDAVSLYEHFAATGTVPKVIVGNELDAGNPPRMDAATYAGVFNEIATRIHAADASVQVGGPGTAHNNIGYLRTFLEKSGEHVDFVDYHDYGMGETRLPDAQLLAEAANYERDIAEVRTLIDSTVPNGSDVGIQIGEWNMDHGDKSPACSSMTSHLPTVWGAAALGTMLESEATALLFGDKNGCLGLTGEWGEGQGEDFVDINKPMPISHGVGMFTGEGLFRPFGTTMVATSTSDDLLYVFASADDKNIVVVNTATTETSTAMSFTGLDSGTAEVWQTTNAQRVPHRAGTADISGGGMTATLPARSVTTFVVG</sequence>
<name>D3Q3N5_STANL</name>
<reference evidence="2 3" key="1">
    <citation type="journal article" date="2009" name="Stand. Genomic Sci.">
        <title>Complete genome sequence of Stackebrandtia nassauensis type strain (LLR-40K-21).</title>
        <authorList>
            <person name="Munk C."/>
            <person name="Lapidus A."/>
            <person name="Copeland A."/>
            <person name="Jando M."/>
            <person name="Mayilraj S."/>
            <person name="Glavina Del Rio T."/>
            <person name="Nolan M."/>
            <person name="Chen F."/>
            <person name="Lucas S."/>
            <person name="Tice H."/>
            <person name="Cheng J.F."/>
            <person name="Han C."/>
            <person name="Detter J.C."/>
            <person name="Bruce D."/>
            <person name="Goodwin L."/>
            <person name="Chain P."/>
            <person name="Pitluck S."/>
            <person name="Goker M."/>
            <person name="Ovchinikova G."/>
            <person name="Pati A."/>
            <person name="Ivanova N."/>
            <person name="Mavromatis K."/>
            <person name="Chen A."/>
            <person name="Palaniappan K."/>
            <person name="Land M."/>
            <person name="Hauser L."/>
            <person name="Chang Y.J."/>
            <person name="Jeffries C.D."/>
            <person name="Bristow J."/>
            <person name="Eisen J.A."/>
            <person name="Markowitz V."/>
            <person name="Hugenholtz P."/>
            <person name="Kyrpides N.C."/>
            <person name="Klenk H.P."/>
        </authorList>
    </citation>
    <scope>NUCLEOTIDE SEQUENCE [LARGE SCALE GENOMIC DNA]</scope>
    <source>
        <strain evidence="3">DSM 44728 / CIP 108903 / NRRL B-16338 / NBRC 102104 / LLR-40K-21</strain>
    </source>
</reference>
<dbReference type="SUPFAM" id="SSF51011">
    <property type="entry name" value="Glycosyl hydrolase domain"/>
    <property type="match status" value="1"/>
</dbReference>
<evidence type="ECO:0000256" key="1">
    <source>
        <dbReference type="SAM" id="SignalP"/>
    </source>
</evidence>
<dbReference type="KEGG" id="sna:Snas_4305"/>
<dbReference type="Gene3D" id="2.60.40.1180">
    <property type="entry name" value="Golgi alpha-mannosidase II"/>
    <property type="match status" value="1"/>
</dbReference>
<dbReference type="SUPFAM" id="SSF51445">
    <property type="entry name" value="(Trans)glycosidases"/>
    <property type="match status" value="1"/>
</dbReference>
<evidence type="ECO:0000313" key="2">
    <source>
        <dbReference type="EMBL" id="ADD43952.1"/>
    </source>
</evidence>
<dbReference type="Gene3D" id="3.20.20.80">
    <property type="entry name" value="Glycosidases"/>
    <property type="match status" value="1"/>
</dbReference>